<evidence type="ECO:0000313" key="2">
    <source>
        <dbReference type="EMBL" id="ETO68124.1"/>
    </source>
</evidence>
<organism evidence="2 3">
    <name type="scientific">Phytophthora nicotianae P1976</name>
    <dbReference type="NCBI Taxonomy" id="1317066"/>
    <lineage>
        <taxon>Eukaryota</taxon>
        <taxon>Sar</taxon>
        <taxon>Stramenopiles</taxon>
        <taxon>Oomycota</taxon>
        <taxon>Peronosporomycetes</taxon>
        <taxon>Peronosporales</taxon>
        <taxon>Peronosporaceae</taxon>
        <taxon>Phytophthora</taxon>
    </lineage>
</organism>
<gene>
    <name evidence="2" type="ORF">F444_15017</name>
</gene>
<evidence type="ECO:0000256" key="1">
    <source>
        <dbReference type="SAM" id="MobiDB-lite"/>
    </source>
</evidence>
<dbReference type="Proteomes" id="UP000028582">
    <property type="component" value="Unassembled WGS sequence"/>
</dbReference>
<sequence length="68" mass="7716">MGNHSLPLGIRVRSQTEDDEAATDCSEETPSSEKLVTNLQNSQLHSFRKVKYLTLKQITSPQLKTWID</sequence>
<accession>A0A080ZNB3</accession>
<evidence type="ECO:0000313" key="3">
    <source>
        <dbReference type="Proteomes" id="UP000028582"/>
    </source>
</evidence>
<proteinExistence type="predicted"/>
<reference evidence="2 3" key="1">
    <citation type="submission" date="2013-11" db="EMBL/GenBank/DDBJ databases">
        <title>The Genome Sequence of Phytophthora parasitica P1976.</title>
        <authorList>
            <consortium name="The Broad Institute Genomics Platform"/>
            <person name="Russ C."/>
            <person name="Tyler B."/>
            <person name="Panabieres F."/>
            <person name="Shan W."/>
            <person name="Tripathy S."/>
            <person name="Grunwald N."/>
            <person name="Machado M."/>
            <person name="Johnson C.S."/>
            <person name="Walker B."/>
            <person name="Young S."/>
            <person name="Zeng Q."/>
            <person name="Gargeya S."/>
            <person name="Fitzgerald M."/>
            <person name="Haas B."/>
            <person name="Abouelleil A."/>
            <person name="Allen A.W."/>
            <person name="Alvarado L."/>
            <person name="Arachchi H.M."/>
            <person name="Berlin A.M."/>
            <person name="Chapman S.B."/>
            <person name="Gainer-Dewar J."/>
            <person name="Goldberg J."/>
            <person name="Griggs A."/>
            <person name="Gujja S."/>
            <person name="Hansen M."/>
            <person name="Howarth C."/>
            <person name="Imamovic A."/>
            <person name="Ireland A."/>
            <person name="Larimer J."/>
            <person name="McCowan C."/>
            <person name="Murphy C."/>
            <person name="Pearson M."/>
            <person name="Poon T.W."/>
            <person name="Priest M."/>
            <person name="Roberts A."/>
            <person name="Saif S."/>
            <person name="Shea T."/>
            <person name="Sisk P."/>
            <person name="Sykes S."/>
            <person name="Wortman J."/>
            <person name="Nusbaum C."/>
            <person name="Birren B."/>
        </authorList>
    </citation>
    <scope>NUCLEOTIDE SEQUENCE [LARGE SCALE GENOMIC DNA]</scope>
    <source>
        <strain evidence="2 3">P1976</strain>
    </source>
</reference>
<dbReference type="AlphaFoldDB" id="A0A080ZNB3"/>
<dbReference type="EMBL" id="ANJA01002767">
    <property type="protein sequence ID" value="ETO68124.1"/>
    <property type="molecule type" value="Genomic_DNA"/>
</dbReference>
<protein>
    <submittedName>
        <fullName evidence="2">Uncharacterized protein</fullName>
    </submittedName>
</protein>
<feature type="compositionally biased region" description="Acidic residues" evidence="1">
    <location>
        <begin position="17"/>
        <end position="27"/>
    </location>
</feature>
<feature type="region of interest" description="Disordered" evidence="1">
    <location>
        <begin position="1"/>
        <end position="34"/>
    </location>
</feature>
<name>A0A080ZNB3_PHYNI</name>
<comment type="caution">
    <text evidence="2">The sequence shown here is derived from an EMBL/GenBank/DDBJ whole genome shotgun (WGS) entry which is preliminary data.</text>
</comment>